<reference evidence="2" key="1">
    <citation type="journal article" date="2019" name="Int. J. Syst. Evol. Microbiol.">
        <title>The Global Catalogue of Microorganisms (GCM) 10K type strain sequencing project: providing services to taxonomists for standard genome sequencing and annotation.</title>
        <authorList>
            <consortium name="The Broad Institute Genomics Platform"/>
            <consortium name="The Broad Institute Genome Sequencing Center for Infectious Disease"/>
            <person name="Wu L."/>
            <person name="Ma J."/>
        </authorList>
    </citation>
    <scope>NUCLEOTIDE SEQUENCE [LARGE SCALE GENOMIC DNA]</scope>
    <source>
        <strain evidence="2">CGMCC 1.15197</strain>
    </source>
</reference>
<evidence type="ECO:0000313" key="2">
    <source>
        <dbReference type="Proteomes" id="UP000632273"/>
    </source>
</evidence>
<protein>
    <submittedName>
        <fullName evidence="1">Uncharacterized protein</fullName>
    </submittedName>
</protein>
<dbReference type="Proteomes" id="UP000632273">
    <property type="component" value="Unassembled WGS sequence"/>
</dbReference>
<dbReference type="EMBL" id="BMHT01000005">
    <property type="protein sequence ID" value="GGF14571.1"/>
    <property type="molecule type" value="Genomic_DNA"/>
</dbReference>
<evidence type="ECO:0000313" key="1">
    <source>
        <dbReference type="EMBL" id="GGF14571.1"/>
    </source>
</evidence>
<organism evidence="1 2">
    <name type="scientific">Hymenobacter cavernae</name>
    <dbReference type="NCBI Taxonomy" id="2044852"/>
    <lineage>
        <taxon>Bacteria</taxon>
        <taxon>Pseudomonadati</taxon>
        <taxon>Bacteroidota</taxon>
        <taxon>Cytophagia</taxon>
        <taxon>Cytophagales</taxon>
        <taxon>Hymenobacteraceae</taxon>
        <taxon>Hymenobacter</taxon>
    </lineage>
</organism>
<comment type="caution">
    <text evidence="1">The sequence shown here is derived from an EMBL/GenBank/DDBJ whole genome shotgun (WGS) entry which is preliminary data.</text>
</comment>
<dbReference type="RefSeq" id="WP_188814581.1">
    <property type="nucleotide sequence ID" value="NZ_BMHT01000005.1"/>
</dbReference>
<sequence length="55" mass="5784">MNISHSASVESSVAPKAVKLVPLSCYCKLDDLIPHVKQLTQPAPTPPDNSAKNAA</sequence>
<proteinExistence type="predicted"/>
<gene>
    <name evidence="1" type="ORF">GCM10011383_27240</name>
</gene>
<name>A0ABQ1UC90_9BACT</name>
<keyword evidence="2" id="KW-1185">Reference proteome</keyword>
<accession>A0ABQ1UC90</accession>